<dbReference type="InterPro" id="IPR004328">
    <property type="entry name" value="BRO1_dom"/>
</dbReference>
<dbReference type="Pfam" id="PF00595">
    <property type="entry name" value="PDZ"/>
    <property type="match status" value="1"/>
</dbReference>
<evidence type="ECO:0000256" key="2">
    <source>
        <dbReference type="PROSITE-ProRule" id="PRU01207"/>
    </source>
</evidence>
<dbReference type="InterPro" id="IPR047138">
    <property type="entry name" value="RHPN1_2"/>
</dbReference>
<dbReference type="Gene3D" id="1.10.287.160">
    <property type="entry name" value="HR1 repeat"/>
    <property type="match status" value="1"/>
</dbReference>
<evidence type="ECO:0000313" key="9">
    <source>
        <dbReference type="Proteomes" id="UP000694620"/>
    </source>
</evidence>
<dbReference type="CDD" id="cd06712">
    <property type="entry name" value="PDZ_rhophilin-like"/>
    <property type="match status" value="1"/>
</dbReference>
<dbReference type="Ensembl" id="ENSECRT00000009306.1">
    <property type="protein sequence ID" value="ENSECRP00000009157.1"/>
    <property type="gene ID" value="ENSECRG00000006122.1"/>
</dbReference>
<dbReference type="PROSITE" id="PS51860">
    <property type="entry name" value="REM_1"/>
    <property type="match status" value="1"/>
</dbReference>
<feature type="domain" description="PDZ" evidence="5">
    <location>
        <begin position="480"/>
        <end position="548"/>
    </location>
</feature>
<gene>
    <name evidence="8" type="primary">RHPN2</name>
    <name evidence="8" type="synonym">rhpn2</name>
</gene>
<dbReference type="Gene3D" id="2.30.42.10">
    <property type="match status" value="1"/>
</dbReference>
<dbReference type="Proteomes" id="UP000694620">
    <property type="component" value="Chromosome 9"/>
</dbReference>
<dbReference type="GO" id="GO:0007165">
    <property type="term" value="P:signal transduction"/>
    <property type="evidence" value="ECO:0007669"/>
    <property type="project" value="InterPro"/>
</dbReference>
<dbReference type="Pfam" id="PF03097">
    <property type="entry name" value="BRO1"/>
    <property type="match status" value="1"/>
</dbReference>
<feature type="domain" description="REM-1" evidence="7">
    <location>
        <begin position="12"/>
        <end position="86"/>
    </location>
</feature>
<dbReference type="SMART" id="SM01041">
    <property type="entry name" value="BRO1"/>
    <property type="match status" value="1"/>
</dbReference>
<evidence type="ECO:0000256" key="3">
    <source>
        <dbReference type="SAM" id="MobiDB-lite"/>
    </source>
</evidence>
<dbReference type="Pfam" id="PF02185">
    <property type="entry name" value="HR1"/>
    <property type="match status" value="1"/>
</dbReference>
<feature type="compositionally biased region" description="Polar residues" evidence="3">
    <location>
        <begin position="13"/>
        <end position="23"/>
    </location>
</feature>
<accession>A0A8C4RZN9</accession>
<organism evidence="8 9">
    <name type="scientific">Erpetoichthys calabaricus</name>
    <name type="common">Rope fish</name>
    <name type="synonym">Calamoichthys calabaricus</name>
    <dbReference type="NCBI Taxonomy" id="27687"/>
    <lineage>
        <taxon>Eukaryota</taxon>
        <taxon>Metazoa</taxon>
        <taxon>Chordata</taxon>
        <taxon>Craniata</taxon>
        <taxon>Vertebrata</taxon>
        <taxon>Euteleostomi</taxon>
        <taxon>Actinopterygii</taxon>
        <taxon>Polypteriformes</taxon>
        <taxon>Polypteridae</taxon>
        <taxon>Erpetoichthys</taxon>
    </lineage>
</organism>
<evidence type="ECO:0000256" key="4">
    <source>
        <dbReference type="SAM" id="Phobius"/>
    </source>
</evidence>
<proteinExistence type="inferred from homology"/>
<evidence type="ECO:0000259" key="5">
    <source>
        <dbReference type="PROSITE" id="PS50106"/>
    </source>
</evidence>
<dbReference type="SMART" id="SM00228">
    <property type="entry name" value="PDZ"/>
    <property type="match status" value="1"/>
</dbReference>
<reference evidence="8" key="2">
    <citation type="submission" date="2025-08" db="UniProtKB">
        <authorList>
            <consortium name="Ensembl"/>
        </authorList>
    </citation>
    <scope>IDENTIFICATION</scope>
</reference>
<keyword evidence="2" id="KW-0175">Coiled coil</keyword>
<dbReference type="PROSITE" id="PS51180">
    <property type="entry name" value="BRO1"/>
    <property type="match status" value="1"/>
</dbReference>
<feature type="domain" description="BRO1" evidence="6">
    <location>
        <begin position="110"/>
        <end position="430"/>
    </location>
</feature>
<dbReference type="SUPFAM" id="SSF50156">
    <property type="entry name" value="PDZ domain-like"/>
    <property type="match status" value="1"/>
</dbReference>
<evidence type="ECO:0000259" key="7">
    <source>
        <dbReference type="PROSITE" id="PS51860"/>
    </source>
</evidence>
<name>A0A8C4RZN9_ERPCA</name>
<keyword evidence="4" id="KW-0472">Membrane</keyword>
<dbReference type="PANTHER" id="PTHR23031">
    <property type="entry name" value="RHOPHILIN"/>
    <property type="match status" value="1"/>
</dbReference>
<reference evidence="8" key="3">
    <citation type="submission" date="2025-09" db="UniProtKB">
        <authorList>
            <consortium name="Ensembl"/>
        </authorList>
    </citation>
    <scope>IDENTIFICATION</scope>
</reference>
<dbReference type="InterPro" id="IPR036274">
    <property type="entry name" value="HR1_rpt_sf"/>
</dbReference>
<keyword evidence="4" id="KW-0812">Transmembrane</keyword>
<evidence type="ECO:0000256" key="1">
    <source>
        <dbReference type="ARBA" id="ARBA00010369"/>
    </source>
</evidence>
<dbReference type="InterPro" id="IPR011072">
    <property type="entry name" value="HR1_rho-bd"/>
</dbReference>
<evidence type="ECO:0000313" key="8">
    <source>
        <dbReference type="Ensembl" id="ENSECRP00000009157.1"/>
    </source>
</evidence>
<feature type="region of interest" description="Disordered" evidence="3">
    <location>
        <begin position="1"/>
        <end position="23"/>
    </location>
</feature>
<dbReference type="InterPro" id="IPR001478">
    <property type="entry name" value="PDZ"/>
</dbReference>
<sequence length="648" mass="73289">MKENGYFKKGSNPFAQTGRSKLQNQRASLNQQIIKEMRLRAGAENLLQASINGKVREMVLLELSYVNSNLQLLMEELETLNMCSLPTNLYLLFMFPCLGYYLNFIVGLYLEHYSENGSNYEEELLISSIYACRTPGRNEAGIDLLASYFSQLGFVENRFFPPSRQMGIFFTWYDSFTGVPVCQQNISLEKASILFNIGALYTQIGTRCDRQTKSGLENAISAFERAAGTLNYLKEAFTHTPSYDMSPAMLNVLTKMMLAQAQECIYDKIVLPGIKNEYFSLLKMAQEAAKVCVVYQAMTQMPVKDNIPFLWSSMAQVKLYNYMALANYFVAVALLDHQLSPDCDEDLHEKTLTQLYDCMPEGHLPFSLLKNHDNRKSLGKSHLRKAITGHEDALRIYNLCRDLKRLEILQEILLVCHKRSLDKYSQCEKEEDFFDYIEAPEINCKPEKNNIISHNSFFFLFHQGPLSVFSAKQRWTAPRKIHISPENGNLGFTLQGGSPVNVKSVNPMCMAATEGLKEGDFIVSVEDVDCKWKSVSEVMKMLKDNSNKGFDMKVISLAENTLSMPNKSATYCGGLPKTYSMICLAMEDKRNLKTTKVTKKLSFLSWGMKNKQKAASTISLPSAVADAPQLSKPLSATFQMTTNNSALY</sequence>
<dbReference type="PANTHER" id="PTHR23031:SF5">
    <property type="entry name" value="RHOPHILIN-2-RELATED"/>
    <property type="match status" value="1"/>
</dbReference>
<dbReference type="GO" id="GO:0051497">
    <property type="term" value="P:negative regulation of stress fiber assembly"/>
    <property type="evidence" value="ECO:0007669"/>
    <property type="project" value="TreeGrafter"/>
</dbReference>
<dbReference type="InterPro" id="IPR036034">
    <property type="entry name" value="PDZ_sf"/>
</dbReference>
<keyword evidence="4" id="KW-1133">Transmembrane helix</keyword>
<dbReference type="Gene3D" id="1.25.40.280">
    <property type="entry name" value="alix/aip1 like domains"/>
    <property type="match status" value="1"/>
</dbReference>
<dbReference type="GeneTree" id="ENSGT00940000153837"/>
<dbReference type="PROSITE" id="PS50106">
    <property type="entry name" value="PDZ"/>
    <property type="match status" value="1"/>
</dbReference>
<dbReference type="SUPFAM" id="SSF46585">
    <property type="entry name" value="HR1 repeat"/>
    <property type="match status" value="1"/>
</dbReference>
<dbReference type="AlphaFoldDB" id="A0A8C4RZN9"/>
<comment type="similarity">
    <text evidence="1">Belongs to the RHPN family.</text>
</comment>
<keyword evidence="9" id="KW-1185">Reference proteome</keyword>
<evidence type="ECO:0000259" key="6">
    <source>
        <dbReference type="PROSITE" id="PS51180"/>
    </source>
</evidence>
<dbReference type="SMART" id="SM00742">
    <property type="entry name" value="Hr1"/>
    <property type="match status" value="1"/>
</dbReference>
<feature type="transmembrane region" description="Helical" evidence="4">
    <location>
        <begin position="89"/>
        <end position="110"/>
    </location>
</feature>
<protein>
    <submittedName>
        <fullName evidence="8">Rhophilin, Rho GTPase binding protein 2</fullName>
    </submittedName>
</protein>
<reference evidence="8" key="1">
    <citation type="submission" date="2021-06" db="EMBL/GenBank/DDBJ databases">
        <authorList>
            <consortium name="Wellcome Sanger Institute Data Sharing"/>
        </authorList>
    </citation>
    <scope>NUCLEOTIDE SEQUENCE [LARGE SCALE GENOMIC DNA]</scope>
</reference>
<dbReference type="InterPro" id="IPR038499">
    <property type="entry name" value="BRO1_sf"/>
</dbReference>